<dbReference type="GO" id="GO:0016301">
    <property type="term" value="F:kinase activity"/>
    <property type="evidence" value="ECO:0007669"/>
    <property type="project" value="UniProtKB-KW"/>
</dbReference>
<evidence type="ECO:0000256" key="5">
    <source>
        <dbReference type="ARBA" id="ARBA00022679"/>
    </source>
</evidence>
<keyword evidence="4" id="KW-0597">Phosphoprotein</keyword>
<dbReference type="GO" id="GO:0005737">
    <property type="term" value="C:cytoplasm"/>
    <property type="evidence" value="ECO:0007669"/>
    <property type="project" value="UniProtKB-SubCell"/>
</dbReference>
<keyword evidence="2" id="KW-0813">Transport</keyword>
<evidence type="ECO:0000259" key="11">
    <source>
        <dbReference type="PROSITE" id="PS51094"/>
    </source>
</evidence>
<dbReference type="PANTHER" id="PTHR36203:SF1">
    <property type="entry name" value="ASCORBATE-SPECIFIC PTS SYSTEM EIIA COMPONENT"/>
    <property type="match status" value="1"/>
</dbReference>
<keyword evidence="5" id="KW-0808">Transferase</keyword>
<dbReference type="InterPro" id="IPR051351">
    <property type="entry name" value="Ascorbate-PTS_EIIA_comp"/>
</dbReference>
<dbReference type="RefSeq" id="WP_101816531.1">
    <property type="nucleotide sequence ID" value="NZ_PJZF01000010.1"/>
</dbReference>
<sequence length="159" mass="17213">MKLRDSLAENHAIALQAEAATWQDAVKIGVDLLVKAGVVEPRYYQAILDGVARFGPYFVIAPGLAMPHGRPEEGVNKTGFALVTLKTPLVFNHEENDPVDILITLAAVDAQAHQEIGIMQVVNLFEDEANFDRLRACRTEQDVLALIDETSAAAGPAAH</sequence>
<keyword evidence="13" id="KW-1185">Reference proteome</keyword>
<dbReference type="CDD" id="cd00211">
    <property type="entry name" value="PTS_IIA_fru"/>
    <property type="match status" value="1"/>
</dbReference>
<evidence type="ECO:0000256" key="3">
    <source>
        <dbReference type="ARBA" id="ARBA00022490"/>
    </source>
</evidence>
<dbReference type="Gene3D" id="3.40.930.10">
    <property type="entry name" value="Mannitol-specific EII, Chain A"/>
    <property type="match status" value="1"/>
</dbReference>
<evidence type="ECO:0000256" key="6">
    <source>
        <dbReference type="ARBA" id="ARBA00022683"/>
    </source>
</evidence>
<organism evidence="12 13">
    <name type="scientific">Chimaeribacter californicus</name>
    <dbReference type="NCBI Taxonomy" id="2060067"/>
    <lineage>
        <taxon>Bacteria</taxon>
        <taxon>Pseudomonadati</taxon>
        <taxon>Pseudomonadota</taxon>
        <taxon>Gammaproteobacteria</taxon>
        <taxon>Enterobacterales</taxon>
        <taxon>Yersiniaceae</taxon>
        <taxon>Chimaeribacter</taxon>
    </lineage>
</organism>
<evidence type="ECO:0000256" key="7">
    <source>
        <dbReference type="ARBA" id="ARBA00022777"/>
    </source>
</evidence>
<evidence type="ECO:0000256" key="2">
    <source>
        <dbReference type="ARBA" id="ARBA00022448"/>
    </source>
</evidence>
<comment type="function">
    <text evidence="8">The phosphoenolpyruvate-dependent sugar phosphotransferase system (sugar PTS), a major carbohydrate active transport system, catalyzes the phosphorylation of incoming sugar substrates concomitantly with their translocation across the cell membrane. The enzyme II UlaABC PTS system is involved in ascorbate transport.</text>
</comment>
<dbReference type="OrthoDB" id="1634238at2"/>
<dbReference type="PANTHER" id="PTHR36203">
    <property type="entry name" value="ASCORBATE-SPECIFIC PTS SYSTEM EIIA COMPONENT"/>
    <property type="match status" value="1"/>
</dbReference>
<comment type="subcellular location">
    <subcellularLocation>
        <location evidence="1">Cytoplasm</location>
    </subcellularLocation>
</comment>
<evidence type="ECO:0000256" key="4">
    <source>
        <dbReference type="ARBA" id="ARBA00022553"/>
    </source>
</evidence>
<evidence type="ECO:0000256" key="9">
    <source>
        <dbReference type="ARBA" id="ARBA00041175"/>
    </source>
</evidence>
<keyword evidence="7" id="KW-0418">Kinase</keyword>
<dbReference type="NCBIfam" id="NF007694">
    <property type="entry name" value="PRK10372.1"/>
    <property type="match status" value="1"/>
</dbReference>
<evidence type="ECO:0000256" key="10">
    <source>
        <dbReference type="ARBA" id="ARBA00042072"/>
    </source>
</evidence>
<dbReference type="Proteomes" id="UP000234240">
    <property type="component" value="Unassembled WGS sequence"/>
</dbReference>
<evidence type="ECO:0000313" key="13">
    <source>
        <dbReference type="Proteomes" id="UP000234240"/>
    </source>
</evidence>
<dbReference type="EMBL" id="PJZF01000010">
    <property type="protein sequence ID" value="PLR35867.1"/>
    <property type="molecule type" value="Genomic_DNA"/>
</dbReference>
<protein>
    <recommendedName>
        <fullName evidence="9">Ascorbate-specific PTS system EIIA component</fullName>
    </recommendedName>
    <alternativeName>
        <fullName evidence="10">Ascorbate-specific phosphotransferase enzyme IIA component</fullName>
    </alternativeName>
</protein>
<reference evidence="12 13" key="1">
    <citation type="submission" date="2017-12" db="EMBL/GenBank/DDBJ databases">
        <title>Characterization of six clinical isolates of Enterochimera gen. nov., a novel genus of the Yersiniaciae family and the three species Enterochimera arupensis sp. nov., Enterochimera coloradensis sp. nov, and Enterochimera californica sp. nov.</title>
        <authorList>
            <person name="Rossi A."/>
            <person name="Fisher M."/>
        </authorList>
    </citation>
    <scope>NUCLEOTIDE SEQUENCE [LARGE SCALE GENOMIC DNA]</scope>
    <source>
        <strain evidence="13">2015-Iso6</strain>
    </source>
</reference>
<accession>A0A2N5E4G3</accession>
<keyword evidence="6" id="KW-0598">Phosphotransferase system</keyword>
<proteinExistence type="predicted"/>
<dbReference type="AlphaFoldDB" id="A0A2N5E4G3"/>
<dbReference type="FunFam" id="3.40.930.10:FF:000005">
    <property type="entry name" value="Ascorbate-specific phosphotransferase enzyme IIA component"/>
    <property type="match status" value="1"/>
</dbReference>
<name>A0A2N5E4G3_9GAMM</name>
<evidence type="ECO:0000313" key="12">
    <source>
        <dbReference type="EMBL" id="PLR35867.1"/>
    </source>
</evidence>
<dbReference type="Pfam" id="PF00359">
    <property type="entry name" value="PTS_EIIA_2"/>
    <property type="match status" value="1"/>
</dbReference>
<dbReference type="GO" id="GO:0009401">
    <property type="term" value="P:phosphoenolpyruvate-dependent sugar phosphotransferase system"/>
    <property type="evidence" value="ECO:0007669"/>
    <property type="project" value="UniProtKB-KW"/>
</dbReference>
<comment type="caution">
    <text evidence="12">The sequence shown here is derived from an EMBL/GenBank/DDBJ whole genome shotgun (WGS) entry which is preliminary data.</text>
</comment>
<dbReference type="InterPro" id="IPR002178">
    <property type="entry name" value="PTS_EIIA_type-2_dom"/>
</dbReference>
<gene>
    <name evidence="12" type="ORF">CYR55_12935</name>
</gene>
<evidence type="ECO:0000256" key="8">
    <source>
        <dbReference type="ARBA" id="ARBA00037387"/>
    </source>
</evidence>
<keyword evidence="3" id="KW-0963">Cytoplasm</keyword>
<evidence type="ECO:0000256" key="1">
    <source>
        <dbReference type="ARBA" id="ARBA00004496"/>
    </source>
</evidence>
<dbReference type="InterPro" id="IPR016152">
    <property type="entry name" value="PTrfase/Anion_transptr"/>
</dbReference>
<dbReference type="PROSITE" id="PS51094">
    <property type="entry name" value="PTS_EIIA_TYPE_2"/>
    <property type="match status" value="1"/>
</dbReference>
<dbReference type="SUPFAM" id="SSF55804">
    <property type="entry name" value="Phoshotransferase/anion transport protein"/>
    <property type="match status" value="1"/>
</dbReference>
<feature type="domain" description="PTS EIIA type-2" evidence="11">
    <location>
        <begin position="6"/>
        <end position="150"/>
    </location>
</feature>